<dbReference type="InterPro" id="IPR000504">
    <property type="entry name" value="RRM_dom"/>
</dbReference>
<comment type="caution">
    <text evidence="6">The sequence shown here is derived from an EMBL/GenBank/DDBJ whole genome shotgun (WGS) entry which is preliminary data.</text>
</comment>
<dbReference type="PANTHER" id="PTHR23236">
    <property type="entry name" value="EUKARYOTIC TRANSLATION INITIATION FACTOR 4B/4H"/>
    <property type="match status" value="1"/>
</dbReference>
<dbReference type="PROSITE" id="PS50102">
    <property type="entry name" value="RRM"/>
    <property type="match status" value="1"/>
</dbReference>
<dbReference type="OMA" id="RIIHVTI"/>
<dbReference type="EMBL" id="ASPP01011209">
    <property type="protein sequence ID" value="ETO21893.1"/>
    <property type="molecule type" value="Genomic_DNA"/>
</dbReference>
<reference evidence="6 7" key="1">
    <citation type="journal article" date="2013" name="Curr. Biol.">
        <title>The Genome of the Foraminiferan Reticulomyxa filosa.</title>
        <authorList>
            <person name="Glockner G."/>
            <person name="Hulsmann N."/>
            <person name="Schleicher M."/>
            <person name="Noegel A.A."/>
            <person name="Eichinger L."/>
            <person name="Gallinger C."/>
            <person name="Pawlowski J."/>
            <person name="Sierra R."/>
            <person name="Euteneuer U."/>
            <person name="Pillet L."/>
            <person name="Moustafa A."/>
            <person name="Platzer M."/>
            <person name="Groth M."/>
            <person name="Szafranski K."/>
            <person name="Schliwa M."/>
        </authorList>
    </citation>
    <scope>NUCLEOTIDE SEQUENCE [LARGE SCALE GENOMIC DNA]</scope>
</reference>
<sequence length="183" mass="20659">MASKKAANKKKVEEPVVEPEVEEEEEVEEASEEEVEEAEEAEEAEEEEAEEAEETEQTEEAEQKPKAENTAAETQRNGLTPEEKNEEQKLLDERSVFIRNVIDFFFYTPTINTNGEQLVNGVTTEQLTEFFKSSGEVERVTLLTNKANGEFKGCGFVLFKSKDSVPAALELDGKKFQDQDIEV</sequence>
<organism evidence="6 7">
    <name type="scientific">Reticulomyxa filosa</name>
    <dbReference type="NCBI Taxonomy" id="46433"/>
    <lineage>
        <taxon>Eukaryota</taxon>
        <taxon>Sar</taxon>
        <taxon>Rhizaria</taxon>
        <taxon>Retaria</taxon>
        <taxon>Foraminifera</taxon>
        <taxon>Monothalamids</taxon>
        <taxon>Reticulomyxidae</taxon>
        <taxon>Reticulomyxa</taxon>
    </lineage>
</organism>
<keyword evidence="1" id="KW-0677">Repeat</keyword>
<protein>
    <recommendedName>
        <fullName evidence="5">RRM domain-containing protein</fullName>
    </recommendedName>
</protein>
<evidence type="ECO:0000256" key="3">
    <source>
        <dbReference type="PROSITE-ProRule" id="PRU00176"/>
    </source>
</evidence>
<evidence type="ECO:0000313" key="7">
    <source>
        <dbReference type="Proteomes" id="UP000023152"/>
    </source>
</evidence>
<dbReference type="SUPFAM" id="SSF54928">
    <property type="entry name" value="RNA-binding domain, RBD"/>
    <property type="match status" value="1"/>
</dbReference>
<gene>
    <name evidence="6" type="ORF">RFI_15313</name>
</gene>
<dbReference type="AlphaFoldDB" id="X6N7N3"/>
<evidence type="ECO:0000259" key="5">
    <source>
        <dbReference type="PROSITE" id="PS50102"/>
    </source>
</evidence>
<dbReference type="SMART" id="SM00360">
    <property type="entry name" value="RRM"/>
    <property type="match status" value="1"/>
</dbReference>
<evidence type="ECO:0000256" key="2">
    <source>
        <dbReference type="ARBA" id="ARBA00022884"/>
    </source>
</evidence>
<feature type="domain" description="RRM" evidence="5">
    <location>
        <begin position="94"/>
        <end position="183"/>
    </location>
</feature>
<dbReference type="GO" id="GO:0003723">
    <property type="term" value="F:RNA binding"/>
    <property type="evidence" value="ECO:0007669"/>
    <property type="project" value="UniProtKB-UniRule"/>
</dbReference>
<dbReference type="OrthoDB" id="4726at2759"/>
<feature type="region of interest" description="Disordered" evidence="4">
    <location>
        <begin position="1"/>
        <end position="88"/>
    </location>
</feature>
<evidence type="ECO:0000256" key="4">
    <source>
        <dbReference type="SAM" id="MobiDB-lite"/>
    </source>
</evidence>
<keyword evidence="2 3" id="KW-0694">RNA-binding</keyword>
<evidence type="ECO:0000256" key="1">
    <source>
        <dbReference type="ARBA" id="ARBA00022737"/>
    </source>
</evidence>
<dbReference type="InterPro" id="IPR035979">
    <property type="entry name" value="RBD_domain_sf"/>
</dbReference>
<name>X6N7N3_RETFI</name>
<proteinExistence type="predicted"/>
<keyword evidence="7" id="KW-1185">Reference proteome</keyword>
<dbReference type="Pfam" id="PF00076">
    <property type="entry name" value="RRM_1"/>
    <property type="match status" value="1"/>
</dbReference>
<dbReference type="PANTHER" id="PTHR23236:SF119">
    <property type="entry name" value="NUCLEAR RNA-BINDING PROTEIN SART-3"/>
    <property type="match status" value="1"/>
</dbReference>
<feature type="compositionally biased region" description="Acidic residues" evidence="4">
    <location>
        <begin position="15"/>
        <end position="60"/>
    </location>
</feature>
<accession>X6N7N3</accession>
<dbReference type="Proteomes" id="UP000023152">
    <property type="component" value="Unassembled WGS sequence"/>
</dbReference>
<dbReference type="Gene3D" id="3.30.70.330">
    <property type="match status" value="1"/>
</dbReference>
<dbReference type="InterPro" id="IPR012677">
    <property type="entry name" value="Nucleotide-bd_a/b_plait_sf"/>
</dbReference>
<evidence type="ECO:0000313" key="6">
    <source>
        <dbReference type="EMBL" id="ETO21893.1"/>
    </source>
</evidence>